<dbReference type="InterPro" id="IPR024983">
    <property type="entry name" value="CHAT_dom"/>
</dbReference>
<dbReference type="PANTHER" id="PTHR10098">
    <property type="entry name" value="RAPSYN-RELATED"/>
    <property type="match status" value="1"/>
</dbReference>
<protein>
    <recommendedName>
        <fullName evidence="1">CHAT domain-containing protein</fullName>
    </recommendedName>
</protein>
<evidence type="ECO:0000259" key="1">
    <source>
        <dbReference type="Pfam" id="PF12770"/>
    </source>
</evidence>
<dbReference type="AlphaFoldDB" id="A0A0F8VUU1"/>
<gene>
    <name evidence="2" type="ORF">LCGC14_3148670</name>
</gene>
<dbReference type="Pfam" id="PF12770">
    <property type="entry name" value="CHAT"/>
    <property type="match status" value="1"/>
</dbReference>
<feature type="domain" description="CHAT" evidence="1">
    <location>
        <begin position="6"/>
        <end position="184"/>
    </location>
</feature>
<evidence type="ECO:0000313" key="2">
    <source>
        <dbReference type="EMBL" id="KKK48087.1"/>
    </source>
</evidence>
<proteinExistence type="predicted"/>
<name>A0A0F8VUU1_9ZZZZ</name>
<dbReference type="EMBL" id="LAZR01069253">
    <property type="protein sequence ID" value="KKK48087.1"/>
    <property type="molecule type" value="Genomic_DNA"/>
</dbReference>
<accession>A0A0F8VUU1</accession>
<feature type="non-terminal residue" evidence="2">
    <location>
        <position position="1"/>
    </location>
</feature>
<sequence>VNTLKRENALEERLFEADSPRILHLATHAYFLKDDGGATNRDGDNKNVVALNPMHRSGILLAGANDSLRNGRDFGIVSAYKALGLNLLGTELVVLSACDTGTGEVQMGEGVFGLKRAFIIAGAKTLVMSLWSVPSAETTRLMINFYDSISQDRSKAGSLREAKLVMIADGYNPFFWGAFVLAGDPG</sequence>
<organism evidence="2">
    <name type="scientific">marine sediment metagenome</name>
    <dbReference type="NCBI Taxonomy" id="412755"/>
    <lineage>
        <taxon>unclassified sequences</taxon>
        <taxon>metagenomes</taxon>
        <taxon>ecological metagenomes</taxon>
    </lineage>
</organism>
<reference evidence="2" key="1">
    <citation type="journal article" date="2015" name="Nature">
        <title>Complex archaea that bridge the gap between prokaryotes and eukaryotes.</title>
        <authorList>
            <person name="Spang A."/>
            <person name="Saw J.H."/>
            <person name="Jorgensen S.L."/>
            <person name="Zaremba-Niedzwiedzka K."/>
            <person name="Martijn J."/>
            <person name="Lind A.E."/>
            <person name="van Eijk R."/>
            <person name="Schleper C."/>
            <person name="Guy L."/>
            <person name="Ettema T.J."/>
        </authorList>
    </citation>
    <scope>NUCLEOTIDE SEQUENCE</scope>
</reference>
<comment type="caution">
    <text evidence="2">The sequence shown here is derived from an EMBL/GenBank/DDBJ whole genome shotgun (WGS) entry which is preliminary data.</text>
</comment>
<dbReference type="PANTHER" id="PTHR10098:SF108">
    <property type="entry name" value="TETRATRICOPEPTIDE REPEAT PROTEIN 28"/>
    <property type="match status" value="1"/>
</dbReference>